<dbReference type="Proteomes" id="UP000749309">
    <property type="component" value="Unassembled WGS sequence"/>
</dbReference>
<comment type="caution">
    <text evidence="4">The sequence shown here is derived from an EMBL/GenBank/DDBJ whole genome shotgun (WGS) entry which is preliminary data.</text>
</comment>
<sequence>MQNMGHKSVLSVFAVLILFLSLALFEKLEFSVSLNSGRSHEPVPTKSAENQCLTRAGAEVVIQKWIDVKVSRKYEKEHELFDENFRLFSEGQNSVNGGRMVSLPVFHNRSELFSRGREKNRSPEAGIIDVMAWDHGCNSITFRYTLHAESRPGMLPIAGVTFIILDPNTRRIREVYEEFNNIEWIRGYSSCAKISEQPTANTYISPPRSLMSQLSTSSISSSVEVLVHISAPGSVRDDTRYRSHASACLAFEPGTRTRLTPLDEAPPSSRDEGETTFGSFSSSWPCTQEALPEPEVQVQDTPTPTSTPTPPSTVPDSAGGSPLRYSEAESDRTDTPTPTPTPTPPLTWTGIERNTTPDASPIKPVPVYISISSETSTSLSEHVQSQVSTQVSTQEVSQPTPTSPHTDMVGDELQFPMEIHPPHPIPSSTARFKTHLTPALRMLVSHPKLSRRYAPVYTARDLRVCERGYWFIRVPLATSTVADGGGGWSAERFMRFWGYLGEYVGSGRAGWGVWCVAAEQGDGAGRSVEVRVCTWGEVVGAMYLVLYMASDRAIACLEGVEWRDAGERAVIRMGRGR</sequence>
<evidence type="ECO:0000259" key="3">
    <source>
        <dbReference type="Pfam" id="PF26534"/>
    </source>
</evidence>
<feature type="signal peptide" evidence="2">
    <location>
        <begin position="1"/>
        <end position="25"/>
    </location>
</feature>
<feature type="chain" id="PRO_5040239834" description="NTF2-like domain-containing protein" evidence="2">
    <location>
        <begin position="26"/>
        <end position="577"/>
    </location>
</feature>
<feature type="compositionally biased region" description="Polar residues" evidence="1">
    <location>
        <begin position="276"/>
        <end position="286"/>
    </location>
</feature>
<reference evidence="4" key="1">
    <citation type="submission" date="2020-03" db="EMBL/GenBank/DDBJ databases">
        <title>Whole Genome Sequence of Trichophyton interdigitale from India.</title>
        <authorList>
            <person name="Kumar P."/>
        </authorList>
    </citation>
    <scope>NUCLEOTIDE SEQUENCE</scope>
    <source>
        <strain evidence="4">UCMS-IGIB-CI14</strain>
    </source>
</reference>
<proteinExistence type="predicted"/>
<dbReference type="AlphaFoldDB" id="A0A9P4YLH3"/>
<keyword evidence="2" id="KW-0732">Signal</keyword>
<evidence type="ECO:0000256" key="1">
    <source>
        <dbReference type="SAM" id="MobiDB-lite"/>
    </source>
</evidence>
<feature type="region of interest" description="Disordered" evidence="1">
    <location>
        <begin position="257"/>
        <end position="364"/>
    </location>
</feature>
<evidence type="ECO:0000313" key="5">
    <source>
        <dbReference type="Proteomes" id="UP000749309"/>
    </source>
</evidence>
<dbReference type="Pfam" id="PF26534">
    <property type="entry name" value="NTF2_7"/>
    <property type="match status" value="1"/>
</dbReference>
<dbReference type="InterPro" id="IPR058645">
    <property type="entry name" value="NTF2-like_dom_7"/>
</dbReference>
<organism evidence="4 5">
    <name type="scientific">Trichophyton interdigitale</name>
    <dbReference type="NCBI Taxonomy" id="101480"/>
    <lineage>
        <taxon>Eukaryota</taxon>
        <taxon>Fungi</taxon>
        <taxon>Dikarya</taxon>
        <taxon>Ascomycota</taxon>
        <taxon>Pezizomycotina</taxon>
        <taxon>Eurotiomycetes</taxon>
        <taxon>Eurotiomycetidae</taxon>
        <taxon>Onygenales</taxon>
        <taxon>Arthrodermataceae</taxon>
        <taxon>Trichophyton</taxon>
    </lineage>
</organism>
<feature type="domain" description="NTF2-like" evidence="3">
    <location>
        <begin position="51"/>
        <end position="186"/>
    </location>
</feature>
<dbReference type="EMBL" id="JAAQVJ010000021">
    <property type="protein sequence ID" value="KAF3899694.1"/>
    <property type="molecule type" value="Genomic_DNA"/>
</dbReference>
<protein>
    <recommendedName>
        <fullName evidence="3">NTF2-like domain-containing protein</fullName>
    </recommendedName>
</protein>
<evidence type="ECO:0000313" key="4">
    <source>
        <dbReference type="EMBL" id="KAF3899694.1"/>
    </source>
</evidence>
<name>A0A9P4YLH3_9EURO</name>
<gene>
    <name evidence="4" type="ORF">GY632_1148</name>
</gene>
<accession>A0A9P4YLH3</accession>
<evidence type="ECO:0000256" key="2">
    <source>
        <dbReference type="SAM" id="SignalP"/>
    </source>
</evidence>